<reference evidence="2 3" key="1">
    <citation type="submission" date="2017-12" db="EMBL/GenBank/DDBJ databases">
        <title>Streptomyces populusis sp. nov., a novel endophytic actinobacterium isolated from stems of Populus adenopoda Maxim.</title>
        <authorList>
            <person name="Wang Z."/>
        </authorList>
    </citation>
    <scope>NUCLEOTIDE SEQUENCE [LARGE SCALE GENOMIC DNA]</scope>
    <source>
        <strain evidence="2 3">A249</strain>
    </source>
</reference>
<dbReference type="AlphaFoldDB" id="A0A2I0SHC2"/>
<feature type="compositionally biased region" description="Basic and acidic residues" evidence="1">
    <location>
        <begin position="64"/>
        <end position="89"/>
    </location>
</feature>
<protein>
    <submittedName>
        <fullName evidence="2">Uncharacterized protein</fullName>
    </submittedName>
</protein>
<sequence>MAVGQRRVQGLAVGGEDQVDDCPESAHGADEGTGVAGGHDPPVPPVADEDPPQGGVDGRPAGCADDRGPDRGGGHGRDGDQGRRAERGAGRSPWTHASVPERHSTGPRDPPFTAA</sequence>
<evidence type="ECO:0000313" key="2">
    <source>
        <dbReference type="EMBL" id="PKT69338.1"/>
    </source>
</evidence>
<name>A0A2I0SHC2_9ACTN</name>
<dbReference type="Proteomes" id="UP000236178">
    <property type="component" value="Unassembled WGS sequence"/>
</dbReference>
<evidence type="ECO:0000256" key="1">
    <source>
        <dbReference type="SAM" id="MobiDB-lite"/>
    </source>
</evidence>
<accession>A0A2I0SHC2</accession>
<proteinExistence type="predicted"/>
<organism evidence="2 3">
    <name type="scientific">Streptomyces populi</name>
    <dbReference type="NCBI Taxonomy" id="2058924"/>
    <lineage>
        <taxon>Bacteria</taxon>
        <taxon>Bacillati</taxon>
        <taxon>Actinomycetota</taxon>
        <taxon>Actinomycetes</taxon>
        <taxon>Kitasatosporales</taxon>
        <taxon>Streptomycetaceae</taxon>
        <taxon>Streptomyces</taxon>
    </lineage>
</organism>
<comment type="caution">
    <text evidence="2">The sequence shown here is derived from an EMBL/GenBank/DDBJ whole genome shotgun (WGS) entry which is preliminary data.</text>
</comment>
<gene>
    <name evidence="2" type="ORF">CW362_30270</name>
</gene>
<dbReference type="EMBL" id="PJOS01000078">
    <property type="protein sequence ID" value="PKT69338.1"/>
    <property type="molecule type" value="Genomic_DNA"/>
</dbReference>
<keyword evidence="3" id="KW-1185">Reference proteome</keyword>
<feature type="region of interest" description="Disordered" evidence="1">
    <location>
        <begin position="1"/>
        <end position="115"/>
    </location>
</feature>
<evidence type="ECO:0000313" key="3">
    <source>
        <dbReference type="Proteomes" id="UP000236178"/>
    </source>
</evidence>